<evidence type="ECO:0000256" key="2">
    <source>
        <dbReference type="ARBA" id="ARBA00022448"/>
    </source>
</evidence>
<evidence type="ECO:0000259" key="8">
    <source>
        <dbReference type="PROSITE" id="PS50836"/>
    </source>
</evidence>
<dbReference type="InterPro" id="IPR005018">
    <property type="entry name" value="DOMON_domain"/>
</dbReference>
<protein>
    <submittedName>
        <fullName evidence="10">Auxin-induced in root cultures protein 12-like</fullName>
    </submittedName>
</protein>
<dbReference type="RefSeq" id="XP_022953843.1">
    <property type="nucleotide sequence ID" value="XM_023098075.1"/>
</dbReference>
<accession>A0A6J1GPF3</accession>
<dbReference type="AlphaFoldDB" id="A0A6J1GPF3"/>
<evidence type="ECO:0000256" key="1">
    <source>
        <dbReference type="ARBA" id="ARBA00004370"/>
    </source>
</evidence>
<proteinExistence type="predicted"/>
<dbReference type="PANTHER" id="PTHR23130:SF157">
    <property type="entry name" value="AUXIN-INDUCED IN ROOT CULTURES PROTEIN 12"/>
    <property type="match status" value="1"/>
</dbReference>
<feature type="domain" description="DOMON" evidence="8">
    <location>
        <begin position="45"/>
        <end position="158"/>
    </location>
</feature>
<dbReference type="GeneID" id="111456259"/>
<feature type="chain" id="PRO_5027025186" evidence="7">
    <location>
        <begin position="24"/>
        <end position="254"/>
    </location>
</feature>
<dbReference type="GO" id="GO:0016020">
    <property type="term" value="C:membrane"/>
    <property type="evidence" value="ECO:0007669"/>
    <property type="project" value="UniProtKB-SubCell"/>
</dbReference>
<dbReference type="KEGG" id="cmos:111456259"/>
<dbReference type="CDD" id="cd09629">
    <property type="entry name" value="DOMON_CIL1_like"/>
    <property type="match status" value="1"/>
</dbReference>
<name>A0A6J1GPF3_CUCMO</name>
<feature type="region of interest" description="Disordered" evidence="6">
    <location>
        <begin position="191"/>
        <end position="229"/>
    </location>
</feature>
<evidence type="ECO:0000256" key="6">
    <source>
        <dbReference type="SAM" id="MobiDB-lite"/>
    </source>
</evidence>
<dbReference type="PROSITE" id="PS50836">
    <property type="entry name" value="DOMON"/>
    <property type="match status" value="1"/>
</dbReference>
<comment type="subcellular location">
    <subcellularLocation>
        <location evidence="1">Membrane</location>
    </subcellularLocation>
</comment>
<dbReference type="InterPro" id="IPR045265">
    <property type="entry name" value="AIR12_DOMON"/>
</dbReference>
<keyword evidence="5" id="KW-0472">Membrane</keyword>
<evidence type="ECO:0000256" key="5">
    <source>
        <dbReference type="ARBA" id="ARBA00023136"/>
    </source>
</evidence>
<evidence type="ECO:0000256" key="3">
    <source>
        <dbReference type="ARBA" id="ARBA00022729"/>
    </source>
</evidence>
<keyword evidence="2" id="KW-0813">Transport</keyword>
<dbReference type="Pfam" id="PF04526">
    <property type="entry name" value="DUF568"/>
    <property type="match status" value="1"/>
</dbReference>
<organism evidence="9 10">
    <name type="scientific">Cucurbita moschata</name>
    <name type="common">Winter crookneck squash</name>
    <name type="synonym">Cucurbita pepo var. moschata</name>
    <dbReference type="NCBI Taxonomy" id="3662"/>
    <lineage>
        <taxon>Eukaryota</taxon>
        <taxon>Viridiplantae</taxon>
        <taxon>Streptophyta</taxon>
        <taxon>Embryophyta</taxon>
        <taxon>Tracheophyta</taxon>
        <taxon>Spermatophyta</taxon>
        <taxon>Magnoliopsida</taxon>
        <taxon>eudicotyledons</taxon>
        <taxon>Gunneridae</taxon>
        <taxon>Pentapetalae</taxon>
        <taxon>rosids</taxon>
        <taxon>fabids</taxon>
        <taxon>Cucurbitales</taxon>
        <taxon>Cucurbitaceae</taxon>
        <taxon>Cucurbiteae</taxon>
        <taxon>Cucurbita</taxon>
    </lineage>
</organism>
<reference evidence="10" key="1">
    <citation type="submission" date="2025-08" db="UniProtKB">
        <authorList>
            <consortium name="RefSeq"/>
        </authorList>
    </citation>
    <scope>IDENTIFICATION</scope>
    <source>
        <tissue evidence="10">Young leaves</tissue>
    </source>
</reference>
<sequence>MASSPHFILFLALAGTLISRAQSLTCSSQSFSNRSFTHCDDLPHLDAFLHWTYDPKNSSLSLAFLASPPQSAGWVAWAVNPTSTGMAGAQALVASVSGKSPTVRTFNISSYSSVVPSPKLSFLVWGLAAEVSDGRFTIFATVKVPPKTKSLNQVWQVGPAVDPDSGVPVVHEFEQANLKATGVLEFDKKSSASPAPYAHDGASPAPSPAVVGVNETTTSTTAPSPEKSGVAGIRSGNLGLVVGWFVFVWGIFSV</sequence>
<keyword evidence="3 7" id="KW-0732">Signal</keyword>
<evidence type="ECO:0000256" key="4">
    <source>
        <dbReference type="ARBA" id="ARBA00022982"/>
    </source>
</evidence>
<feature type="signal peptide" evidence="7">
    <location>
        <begin position="1"/>
        <end position="23"/>
    </location>
</feature>
<evidence type="ECO:0000313" key="9">
    <source>
        <dbReference type="Proteomes" id="UP000504609"/>
    </source>
</evidence>
<dbReference type="Proteomes" id="UP000504609">
    <property type="component" value="Unplaced"/>
</dbReference>
<evidence type="ECO:0000313" key="10">
    <source>
        <dbReference type="RefSeq" id="XP_022953843.1"/>
    </source>
</evidence>
<keyword evidence="9" id="KW-1185">Reference proteome</keyword>
<keyword evidence="4" id="KW-0249">Electron transport</keyword>
<evidence type="ECO:0000256" key="7">
    <source>
        <dbReference type="SAM" id="SignalP"/>
    </source>
</evidence>
<gene>
    <name evidence="10" type="primary">LOC111456259</name>
</gene>
<dbReference type="PANTHER" id="PTHR23130">
    <property type="entry name" value="CYTOCHROME B561 AND DOMON DOMAIN-CONTAINING PROTEIN"/>
    <property type="match status" value="1"/>
</dbReference>